<dbReference type="SUPFAM" id="SSF53098">
    <property type="entry name" value="Ribonuclease H-like"/>
    <property type="match status" value="1"/>
</dbReference>
<evidence type="ECO:0000259" key="1">
    <source>
        <dbReference type="PROSITE" id="PS50994"/>
    </source>
</evidence>
<dbReference type="PROSITE" id="PS50994">
    <property type="entry name" value="INTEGRASE"/>
    <property type="match status" value="1"/>
</dbReference>
<sequence>MARAVSGERFDVSAECARVGVSTKTFYKYRKRFEAEGVEGFYPRSRRPLTSPTRVSAAVEDVVVEARKDLDGEGWDAGAEQIAFWIADHSGRWPAGELVPSRATINRVLQRRGQVVSVPQRRPRSARHRFEADQPNHMWQMDGFDYTLAGGRVACVLQIIDDCSRFDLALRAARSENAADVWTAVLWASSRYGLPARFLTDNGTAFSGARRGWTAALEENLRALGVAPCTSSIAHPQTCGKNERAHATVLKWLRKRPPASSLDELQVLLECYREHYNHRRRKTHLQGMTPAERYDLGPKDGPGTEPQPWPVEIRTATVSTSGCIGIDQHLLAIGRRHAATTVTVVRQHRHIAVFATNQLVAEFTLNGRRRYQAKNAVVSPMS</sequence>
<accession>A0A6J7H8X5</accession>
<name>A0A6J7H8X5_9ZZZZ</name>
<dbReference type="Pfam" id="PF13565">
    <property type="entry name" value="HTH_32"/>
    <property type="match status" value="1"/>
</dbReference>
<protein>
    <submittedName>
        <fullName evidence="2">Unannotated protein</fullName>
    </submittedName>
</protein>
<gene>
    <name evidence="2" type="ORF">UFOPK3662_00113</name>
</gene>
<dbReference type="SUPFAM" id="SSF46689">
    <property type="entry name" value="Homeodomain-like"/>
    <property type="match status" value="1"/>
</dbReference>
<dbReference type="GO" id="GO:0015074">
    <property type="term" value="P:DNA integration"/>
    <property type="evidence" value="ECO:0007669"/>
    <property type="project" value="InterPro"/>
</dbReference>
<dbReference type="PANTHER" id="PTHR35004">
    <property type="entry name" value="TRANSPOSASE RV3428C-RELATED"/>
    <property type="match status" value="1"/>
</dbReference>
<feature type="domain" description="Integrase catalytic" evidence="1">
    <location>
        <begin position="131"/>
        <end position="298"/>
    </location>
</feature>
<proteinExistence type="predicted"/>
<reference evidence="2" key="1">
    <citation type="submission" date="2020-05" db="EMBL/GenBank/DDBJ databases">
        <authorList>
            <person name="Chiriac C."/>
            <person name="Salcher M."/>
            <person name="Ghai R."/>
            <person name="Kavagutti S V."/>
        </authorList>
    </citation>
    <scope>NUCLEOTIDE SEQUENCE</scope>
</reference>
<dbReference type="EMBL" id="CAFBMW010000001">
    <property type="protein sequence ID" value="CAB4912985.1"/>
    <property type="molecule type" value="Genomic_DNA"/>
</dbReference>
<dbReference type="InterPro" id="IPR012337">
    <property type="entry name" value="RNaseH-like_sf"/>
</dbReference>
<dbReference type="AlphaFoldDB" id="A0A6J7H8X5"/>
<dbReference type="InterPro" id="IPR009057">
    <property type="entry name" value="Homeodomain-like_sf"/>
</dbReference>
<dbReference type="Gene3D" id="3.30.420.10">
    <property type="entry name" value="Ribonuclease H-like superfamily/Ribonuclease H"/>
    <property type="match status" value="1"/>
</dbReference>
<evidence type="ECO:0000313" key="2">
    <source>
        <dbReference type="EMBL" id="CAB4912985.1"/>
    </source>
</evidence>
<dbReference type="InterPro" id="IPR036397">
    <property type="entry name" value="RNaseH_sf"/>
</dbReference>
<organism evidence="2">
    <name type="scientific">freshwater metagenome</name>
    <dbReference type="NCBI Taxonomy" id="449393"/>
    <lineage>
        <taxon>unclassified sequences</taxon>
        <taxon>metagenomes</taxon>
        <taxon>ecological metagenomes</taxon>
    </lineage>
</organism>
<dbReference type="InterPro" id="IPR001584">
    <property type="entry name" value="Integrase_cat-core"/>
</dbReference>
<dbReference type="PANTHER" id="PTHR35004:SF7">
    <property type="entry name" value="INTEGRASE PROTEIN"/>
    <property type="match status" value="1"/>
</dbReference>
<dbReference type="GO" id="GO:0003676">
    <property type="term" value="F:nucleic acid binding"/>
    <property type="evidence" value="ECO:0007669"/>
    <property type="project" value="InterPro"/>
</dbReference>
<dbReference type="Pfam" id="PF00665">
    <property type="entry name" value="rve"/>
    <property type="match status" value="1"/>
</dbReference>